<evidence type="ECO:0000313" key="4">
    <source>
        <dbReference type="EMBL" id="MBB5056419.1"/>
    </source>
</evidence>
<accession>A0A7W8E2Q2</accession>
<feature type="region of interest" description="Disordered" evidence="1">
    <location>
        <begin position="31"/>
        <end position="53"/>
    </location>
</feature>
<comment type="caution">
    <text evidence="4">The sequence shown here is derived from an EMBL/GenBank/DDBJ whole genome shotgun (WGS) entry which is preliminary data.</text>
</comment>
<keyword evidence="5" id="KW-1185">Reference proteome</keyword>
<keyword evidence="3" id="KW-0732">Signal</keyword>
<dbReference type="AlphaFoldDB" id="A0A7W8E2Q2"/>
<evidence type="ECO:0000313" key="5">
    <source>
        <dbReference type="Proteomes" id="UP000540989"/>
    </source>
</evidence>
<dbReference type="EMBL" id="JACHIP010000002">
    <property type="protein sequence ID" value="MBB5056419.1"/>
    <property type="molecule type" value="Genomic_DNA"/>
</dbReference>
<gene>
    <name evidence="4" type="ORF">HDF16_001104</name>
</gene>
<organism evidence="4 5">
    <name type="scientific">Granulicella aggregans</name>
    <dbReference type="NCBI Taxonomy" id="474949"/>
    <lineage>
        <taxon>Bacteria</taxon>
        <taxon>Pseudomonadati</taxon>
        <taxon>Acidobacteriota</taxon>
        <taxon>Terriglobia</taxon>
        <taxon>Terriglobales</taxon>
        <taxon>Acidobacteriaceae</taxon>
        <taxon>Granulicella</taxon>
    </lineage>
</organism>
<evidence type="ECO:0000256" key="1">
    <source>
        <dbReference type="SAM" id="MobiDB-lite"/>
    </source>
</evidence>
<reference evidence="4 5" key="1">
    <citation type="submission" date="2020-08" db="EMBL/GenBank/DDBJ databases">
        <title>Genomic Encyclopedia of Type Strains, Phase IV (KMG-V): Genome sequencing to study the core and pangenomes of soil and plant-associated prokaryotes.</title>
        <authorList>
            <person name="Whitman W."/>
        </authorList>
    </citation>
    <scope>NUCLEOTIDE SEQUENCE [LARGE SCALE GENOMIC DNA]</scope>
    <source>
        <strain evidence="4 5">M8UP14</strain>
    </source>
</reference>
<feature type="transmembrane region" description="Helical" evidence="2">
    <location>
        <begin position="595"/>
        <end position="613"/>
    </location>
</feature>
<feature type="compositionally biased region" description="Low complexity" evidence="1">
    <location>
        <begin position="31"/>
        <end position="46"/>
    </location>
</feature>
<sequence length="662" mass="70729">MKVLLNRRLVSTLLCIAISLGAAGPLLAAKKAGPKNTPNPNTTNKPVPSPVQSFDGDKADSSFTWDQLVAGTASIAIWNKSSSIQAVAIEGGSLIVLSSTQPASTTSTIPFEVSPATAKIDPWQAMSFVISLKDKKAKPAESGAYGGVVRIKSTDPAKDSIFRTFRIAVQAPRPALSKINFVAWRIIPFLPIWCASGHVPLAVTLGPDSPAKPRTVGYLHKDLQGWAQVQWTKVKQRKDGSSVAVLEISHLHSAGRYEGDINLLGTQDKTSQLSVSVTAKDIFLWPVLMICLGIWVAWQAKRYLGVLRITWGLRKQEADLGAAFQKSQQKFLELANGKPFASYSIAKDISDQRAAVRSDLDELEKLHTTSLTSNVTYDNVVTALQTLQQQIAQWPELASAAVSLDKAVNTALANIDPSATIPVHQYPRNPAFLSDVQKFLMGIPIAGAGIAPLTKEILDAASLVRTWDEANQSAVAVSKAYGSIVSAGGANAGQAQLDAIRDSLIAVWTHLWQGKVAGDFATGPGTDLDSALQGITRLKSDRKMIASLGPPMVASATSALDHLSELQSFPSASYSEHLPADDTQRAAMLVRAIGLWDQASVILALIIALITGLNTNYWSKPFGTFQDYAVLFLWAAGTKIGVDIVTAVTDKLVSAASLAPRA</sequence>
<name>A0A7W8E2Q2_9BACT</name>
<proteinExistence type="predicted"/>
<keyword evidence="2" id="KW-0812">Transmembrane</keyword>
<keyword evidence="2" id="KW-0472">Membrane</keyword>
<feature type="signal peptide" evidence="3">
    <location>
        <begin position="1"/>
        <end position="28"/>
    </location>
</feature>
<evidence type="ECO:0000256" key="2">
    <source>
        <dbReference type="SAM" id="Phobius"/>
    </source>
</evidence>
<feature type="chain" id="PRO_5030971762" evidence="3">
    <location>
        <begin position="29"/>
        <end position="662"/>
    </location>
</feature>
<dbReference type="Proteomes" id="UP000540989">
    <property type="component" value="Unassembled WGS sequence"/>
</dbReference>
<dbReference type="RefSeq" id="WP_184214342.1">
    <property type="nucleotide sequence ID" value="NZ_JACHIP010000002.1"/>
</dbReference>
<protein>
    <submittedName>
        <fullName evidence="4">Uncharacterized protein</fullName>
    </submittedName>
</protein>
<keyword evidence="2" id="KW-1133">Transmembrane helix</keyword>
<evidence type="ECO:0000256" key="3">
    <source>
        <dbReference type="SAM" id="SignalP"/>
    </source>
</evidence>